<dbReference type="Proteomes" id="UP001198565">
    <property type="component" value="Unassembled WGS sequence"/>
</dbReference>
<sequence>MTLTDAYSNGILSKEIPTELGRLQALERMLDPVAHEALDSLCPAPDWECLDMGAGAGSIAYWLAERCPSGRVVAADIDPRHIDAERAAPLEVAAMDLTVEDFPGNSFDLVHTRAMLAHLPQRDELVRKAASWVRPGGHLVVGEFYILPLDDAHPALRTGVRTLAQLMGGQGTDVYWARRIPALLKEIGLTGIQVRLTPLTIGIGDPVDEFWRRSFEQYLPILRRRGAVSRATLDELTKMLDDSSAADLCWFFVTASGRAPEPPAATS</sequence>
<dbReference type="Gene3D" id="3.40.50.150">
    <property type="entry name" value="Vaccinia Virus protein VP39"/>
    <property type="match status" value="1"/>
</dbReference>
<dbReference type="RefSeq" id="WP_222976656.1">
    <property type="nucleotide sequence ID" value="NZ_JAINVZ010000005.1"/>
</dbReference>
<dbReference type="EMBL" id="JAINVZ010000005">
    <property type="protein sequence ID" value="MBY8885368.1"/>
    <property type="molecule type" value="Genomic_DNA"/>
</dbReference>
<dbReference type="CDD" id="cd02440">
    <property type="entry name" value="AdoMet_MTases"/>
    <property type="match status" value="1"/>
</dbReference>
<comment type="caution">
    <text evidence="2">The sequence shown here is derived from an EMBL/GenBank/DDBJ whole genome shotgun (WGS) entry which is preliminary data.</text>
</comment>
<dbReference type="PANTHER" id="PTHR43591:SF24">
    <property type="entry name" value="2-METHOXY-6-POLYPRENYL-1,4-BENZOQUINOL METHYLASE, MITOCHONDRIAL"/>
    <property type="match status" value="1"/>
</dbReference>
<dbReference type="GO" id="GO:0008168">
    <property type="term" value="F:methyltransferase activity"/>
    <property type="evidence" value="ECO:0007669"/>
    <property type="project" value="UniProtKB-KW"/>
</dbReference>
<keyword evidence="2" id="KW-0808">Transferase</keyword>
<proteinExistence type="predicted"/>
<dbReference type="SUPFAM" id="SSF53335">
    <property type="entry name" value="S-adenosyl-L-methionine-dependent methyltransferases"/>
    <property type="match status" value="1"/>
</dbReference>
<dbReference type="GO" id="GO:0032259">
    <property type="term" value="P:methylation"/>
    <property type="evidence" value="ECO:0007669"/>
    <property type="project" value="UniProtKB-KW"/>
</dbReference>
<evidence type="ECO:0000259" key="1">
    <source>
        <dbReference type="Pfam" id="PF08241"/>
    </source>
</evidence>
<name>A0ABS7QQA8_9ACTN</name>
<dbReference type="PANTHER" id="PTHR43591">
    <property type="entry name" value="METHYLTRANSFERASE"/>
    <property type="match status" value="1"/>
</dbReference>
<protein>
    <submittedName>
        <fullName evidence="2">Methyltransferase domain-containing protein</fullName>
    </submittedName>
</protein>
<keyword evidence="2" id="KW-0489">Methyltransferase</keyword>
<feature type="domain" description="Methyltransferase type 11" evidence="1">
    <location>
        <begin position="50"/>
        <end position="141"/>
    </location>
</feature>
<evidence type="ECO:0000313" key="3">
    <source>
        <dbReference type="Proteomes" id="UP001198565"/>
    </source>
</evidence>
<keyword evidence="3" id="KW-1185">Reference proteome</keyword>
<dbReference type="InterPro" id="IPR029063">
    <property type="entry name" value="SAM-dependent_MTases_sf"/>
</dbReference>
<organism evidence="2 3">
    <name type="scientific">Streptantibioticus parmotrematis</name>
    <dbReference type="NCBI Taxonomy" id="2873249"/>
    <lineage>
        <taxon>Bacteria</taxon>
        <taxon>Bacillati</taxon>
        <taxon>Actinomycetota</taxon>
        <taxon>Actinomycetes</taxon>
        <taxon>Kitasatosporales</taxon>
        <taxon>Streptomycetaceae</taxon>
        <taxon>Streptantibioticus</taxon>
    </lineage>
</organism>
<accession>A0ABS7QQA8</accession>
<gene>
    <name evidence="2" type="ORF">K7472_10970</name>
</gene>
<evidence type="ECO:0000313" key="2">
    <source>
        <dbReference type="EMBL" id="MBY8885368.1"/>
    </source>
</evidence>
<reference evidence="2 3" key="1">
    <citation type="submission" date="2021-08" db="EMBL/GenBank/DDBJ databases">
        <title>Streptomyces sp. PTM05 isolated from lichen.</title>
        <authorList>
            <person name="Somphong A."/>
            <person name="Phongsopitanun W."/>
            <person name="Tanasupawat S."/>
        </authorList>
    </citation>
    <scope>NUCLEOTIDE SEQUENCE [LARGE SCALE GENOMIC DNA]</scope>
    <source>
        <strain evidence="2 3">Ptm05</strain>
    </source>
</reference>
<dbReference type="Pfam" id="PF08241">
    <property type="entry name" value="Methyltransf_11"/>
    <property type="match status" value="1"/>
</dbReference>
<dbReference type="InterPro" id="IPR013216">
    <property type="entry name" value="Methyltransf_11"/>
</dbReference>